<feature type="domain" description="Endonuclease/exonuclease/phosphatase" evidence="2">
    <location>
        <begin position="77"/>
        <end position="511"/>
    </location>
</feature>
<evidence type="ECO:0000313" key="3">
    <source>
        <dbReference type="EMBL" id="KAL3756628.1"/>
    </source>
</evidence>
<reference evidence="3 4" key="1">
    <citation type="submission" date="2024-10" db="EMBL/GenBank/DDBJ databases">
        <title>Updated reference genomes for cyclostephanoid diatoms.</title>
        <authorList>
            <person name="Roberts W.R."/>
            <person name="Alverson A.J."/>
        </authorList>
    </citation>
    <scope>NUCLEOTIDE SEQUENCE [LARGE SCALE GENOMIC DNA]</scope>
    <source>
        <strain evidence="3 4">AJA232-27</strain>
    </source>
</reference>
<dbReference type="Pfam" id="PF03372">
    <property type="entry name" value="Exo_endo_phos"/>
    <property type="match status" value="1"/>
</dbReference>
<name>A0ABD3LYS6_9STRA</name>
<feature type="region of interest" description="Disordered" evidence="1">
    <location>
        <begin position="199"/>
        <end position="221"/>
    </location>
</feature>
<dbReference type="PANTHER" id="PTHR12121:SF101">
    <property type="entry name" value="ENDONUCLEASE_EXONUCLEASE_PHOSPHATASE DOMAIN-CONTAINING PROTEIN"/>
    <property type="match status" value="1"/>
</dbReference>
<sequence length="523" mass="57536">MRTPYRGVILASSSLFARPSSSFLTITHPAAVYRSTSTSSSFNTTLVTSAARMSTSTDSSPPEPTSTKTKNYVRVVSYNLLSSKLAGPSHFTHTHPDHLHADYRLKLILNKLEKEMERGFGDTGTTTTSGSPPPTIFALQEVCYPFASALHTFFASRGYHFVTGLYGRPFNGYMGVGIAYPLKDFETVNVDICRLSDTRSGGWPREEEKSPVGDDIDGPTKQGRGLGNVIQSFVSTLIQSITNRVTMKRLGASSSSVEEKKPIDPWEMSENRFNVLLTAVLRHRLEGEGGGCNNNSNSAFSISNYHMPCAYFAPAVMNIHTEMVARRVQDLAAESWKSVQKSRSEGEEHSNDEVLSQQPQQDDENAEEGQPKQTIPYILAGDFNILPNSAQYTILTKGMLDSSDPTSPPPKYGMEWKVESLPMDSAYATFDSKEPEFTNYAHLKDDPDPFIGTLDYIFLSKNDSDEQNEVVAEGAAATGRGHEWKVHGVHKLPSKENSGGPFPSEKEPSDHLLIAADLELIIA</sequence>
<accession>A0ABD3LYS6</accession>
<protein>
    <recommendedName>
        <fullName evidence="2">Endonuclease/exonuclease/phosphatase domain-containing protein</fullName>
    </recommendedName>
</protein>
<dbReference type="Proteomes" id="UP001530293">
    <property type="component" value="Unassembled WGS sequence"/>
</dbReference>
<evidence type="ECO:0000259" key="2">
    <source>
        <dbReference type="Pfam" id="PF03372"/>
    </source>
</evidence>
<dbReference type="InterPro" id="IPR036691">
    <property type="entry name" value="Endo/exonu/phosph_ase_sf"/>
</dbReference>
<feature type="region of interest" description="Disordered" evidence="1">
    <location>
        <begin position="482"/>
        <end position="509"/>
    </location>
</feature>
<dbReference type="EMBL" id="JALLBG020000299">
    <property type="protein sequence ID" value="KAL3756628.1"/>
    <property type="molecule type" value="Genomic_DNA"/>
</dbReference>
<comment type="caution">
    <text evidence="3">The sequence shown here is derived from an EMBL/GenBank/DDBJ whole genome shotgun (WGS) entry which is preliminary data.</text>
</comment>
<dbReference type="InterPro" id="IPR005135">
    <property type="entry name" value="Endo/exonuclease/phosphatase"/>
</dbReference>
<dbReference type="AlphaFoldDB" id="A0ABD3LYS6"/>
<feature type="region of interest" description="Disordered" evidence="1">
    <location>
        <begin position="339"/>
        <end position="371"/>
    </location>
</feature>
<gene>
    <name evidence="3" type="ORF">ACHAWU_002531</name>
</gene>
<proteinExistence type="predicted"/>
<feature type="compositionally biased region" description="Basic and acidic residues" evidence="1">
    <location>
        <begin position="342"/>
        <end position="352"/>
    </location>
</feature>
<organism evidence="3 4">
    <name type="scientific">Discostella pseudostelligera</name>
    <dbReference type="NCBI Taxonomy" id="259834"/>
    <lineage>
        <taxon>Eukaryota</taxon>
        <taxon>Sar</taxon>
        <taxon>Stramenopiles</taxon>
        <taxon>Ochrophyta</taxon>
        <taxon>Bacillariophyta</taxon>
        <taxon>Coscinodiscophyceae</taxon>
        <taxon>Thalassiosirophycidae</taxon>
        <taxon>Stephanodiscales</taxon>
        <taxon>Stephanodiscaceae</taxon>
        <taxon>Discostella</taxon>
    </lineage>
</organism>
<dbReference type="Gene3D" id="3.60.10.10">
    <property type="entry name" value="Endonuclease/exonuclease/phosphatase"/>
    <property type="match status" value="1"/>
</dbReference>
<evidence type="ECO:0000313" key="4">
    <source>
        <dbReference type="Proteomes" id="UP001530293"/>
    </source>
</evidence>
<dbReference type="PANTHER" id="PTHR12121">
    <property type="entry name" value="CARBON CATABOLITE REPRESSOR PROTEIN 4"/>
    <property type="match status" value="1"/>
</dbReference>
<dbReference type="SUPFAM" id="SSF56219">
    <property type="entry name" value="DNase I-like"/>
    <property type="match status" value="1"/>
</dbReference>
<keyword evidence="4" id="KW-1185">Reference proteome</keyword>
<dbReference type="InterPro" id="IPR050410">
    <property type="entry name" value="CCR4/nocturin_mRNA_transcr"/>
</dbReference>
<evidence type="ECO:0000256" key="1">
    <source>
        <dbReference type="SAM" id="MobiDB-lite"/>
    </source>
</evidence>